<dbReference type="Proteomes" id="UP000007800">
    <property type="component" value="Unassembled WGS sequence"/>
</dbReference>
<dbReference type="GeneID" id="9055183"/>
<protein>
    <submittedName>
        <fullName evidence="1">Dna replication helicase dna2, putative</fullName>
    </submittedName>
</protein>
<evidence type="ECO:0000313" key="2">
    <source>
        <dbReference type="Proteomes" id="UP000007800"/>
    </source>
</evidence>
<accession>C5M0I1</accession>
<keyword evidence="2" id="KW-1185">Reference proteome</keyword>
<name>C5M0I1_PERM5</name>
<dbReference type="InterPro" id="IPR027417">
    <property type="entry name" value="P-loop_NTPase"/>
</dbReference>
<sequence>MQKRKRYQEGFIGLHDAGVSLYSLEADEALDSVIWTYTLRRDWNEARNRSATLEMLLQRHIARIQFGSGEGGLVQGSGCVAAGHGGATEGRFSVNVGMVNGDMFRSAGAIEGHAFGGICRPSIGPVEDNEFEAILRTAKTKAKPEVEDEGAALLLQPSKAPRRAPLPIMGSIEEAQRDSAMPAFPPYCPPRTPFDLLDLEFAVPSEGGDNSTQLSSTHVAMSMHSYTLLHLDTLYRSLYFGLRDLATGSRLARSAQFKRCPLGSTCKLKMTDKGEARLYFPAHSQANSKRKRGGSKLFFKASSMSGKETRMETPDIFLFSVKGAWVVYASAWRGLNPQGLLRVEPLTEATRRVQDGLVVGSTTACDTLHCLEGVGQRLQYLETLRTLLSTKCEEGSDHEGDAFNVSSGSRASLDPGAICCTSLCLFGGLVSGHRLLNRSLTLPTAVDLDACMEATMELFPNLNSDQIAVLKHVQAWFTDNTAEPLIMVQGVYGSGKTTVLAAVISLLCEVLVASCGPVIPIAHRRVGLLSLTNVAVDNVLLKLKSKGFEDFVRLGVYDRIAANLRDDFFARTQSRSRMEGPPGLSALDWKARAVVAATLASAIDLTVDGRTAYELMVYLLLRYLAPLLWSMSVAK</sequence>
<reference evidence="1 2" key="1">
    <citation type="submission" date="2008-07" db="EMBL/GenBank/DDBJ databases">
        <authorList>
            <person name="El-Sayed N."/>
            <person name="Caler E."/>
            <person name="Inman J."/>
            <person name="Amedeo P."/>
            <person name="Hass B."/>
            <person name="Wortman J."/>
        </authorList>
    </citation>
    <scope>NUCLEOTIDE SEQUENCE [LARGE SCALE GENOMIC DNA]</scope>
    <source>
        <strain evidence="2">ATCC 50983 / TXsc</strain>
    </source>
</reference>
<dbReference type="InParanoid" id="C5M0I1"/>
<proteinExistence type="predicted"/>
<dbReference type="Gene3D" id="3.40.50.300">
    <property type="entry name" value="P-loop containing nucleotide triphosphate hydrolases"/>
    <property type="match status" value="1"/>
</dbReference>
<keyword evidence="1" id="KW-0547">Nucleotide-binding</keyword>
<dbReference type="RefSeq" id="XP_002764799.1">
    <property type="nucleotide sequence ID" value="XM_002764753.1"/>
</dbReference>
<organism evidence="2">
    <name type="scientific">Perkinsus marinus (strain ATCC 50983 / TXsc)</name>
    <dbReference type="NCBI Taxonomy" id="423536"/>
    <lineage>
        <taxon>Eukaryota</taxon>
        <taxon>Sar</taxon>
        <taxon>Alveolata</taxon>
        <taxon>Perkinsozoa</taxon>
        <taxon>Perkinsea</taxon>
        <taxon>Perkinsida</taxon>
        <taxon>Perkinsidae</taxon>
        <taxon>Perkinsus</taxon>
    </lineage>
</organism>
<gene>
    <name evidence="1" type="ORF">Pmar_PMAR004021</name>
</gene>
<dbReference type="AlphaFoldDB" id="C5M0I1"/>
<keyword evidence="1" id="KW-0347">Helicase</keyword>
<keyword evidence="1" id="KW-0067">ATP-binding</keyword>
<dbReference type="GO" id="GO:0004386">
    <property type="term" value="F:helicase activity"/>
    <property type="evidence" value="ECO:0007669"/>
    <property type="project" value="UniProtKB-KW"/>
</dbReference>
<evidence type="ECO:0000313" key="1">
    <source>
        <dbReference type="EMBL" id="EEQ97516.1"/>
    </source>
</evidence>
<dbReference type="SUPFAM" id="SSF52540">
    <property type="entry name" value="P-loop containing nucleoside triphosphate hydrolases"/>
    <property type="match status" value="1"/>
</dbReference>
<dbReference type="OrthoDB" id="439000at2759"/>
<dbReference type="EMBL" id="GG687104">
    <property type="protein sequence ID" value="EEQ97516.1"/>
    <property type="molecule type" value="Genomic_DNA"/>
</dbReference>
<keyword evidence="1" id="KW-0378">Hydrolase</keyword>